<keyword evidence="2" id="KW-0539">Nucleus</keyword>
<evidence type="ECO:0000256" key="1">
    <source>
        <dbReference type="ARBA" id="ARBA00004123"/>
    </source>
</evidence>
<dbReference type="SUPFAM" id="SSF53098">
    <property type="entry name" value="Ribonuclease H-like"/>
    <property type="match status" value="1"/>
</dbReference>
<evidence type="ECO:0000256" key="3">
    <source>
        <dbReference type="SAM" id="MobiDB-lite"/>
    </source>
</evidence>
<dbReference type="SMART" id="SM00341">
    <property type="entry name" value="HRDC"/>
    <property type="match status" value="1"/>
</dbReference>
<feature type="domain" description="HRDC" evidence="4">
    <location>
        <begin position="367"/>
        <end position="447"/>
    </location>
</feature>
<evidence type="ECO:0000259" key="4">
    <source>
        <dbReference type="PROSITE" id="PS50967"/>
    </source>
</evidence>
<dbReference type="InterPro" id="IPR036397">
    <property type="entry name" value="RNaseH_sf"/>
</dbReference>
<keyword evidence="6" id="KW-1185">Reference proteome</keyword>
<dbReference type="SUPFAM" id="SSF47819">
    <property type="entry name" value="HRDC-like"/>
    <property type="match status" value="1"/>
</dbReference>
<dbReference type="FunFam" id="3.30.420.10:FF:000065">
    <property type="entry name" value="Protein RRP6-like 2 isoform A"/>
    <property type="match status" value="1"/>
</dbReference>
<feature type="compositionally biased region" description="Basic and acidic residues" evidence="3">
    <location>
        <begin position="1"/>
        <end position="20"/>
    </location>
</feature>
<dbReference type="InterPro" id="IPR010997">
    <property type="entry name" value="HRDC-like_sf"/>
</dbReference>
<accession>A0A1Z5SBB2</accession>
<dbReference type="Pfam" id="PF01612">
    <property type="entry name" value="DNA_pol_A_exo1"/>
    <property type="match status" value="1"/>
</dbReference>
<dbReference type="PANTHER" id="PTHR12124">
    <property type="entry name" value="POLYMYOSITIS/SCLERODERMA AUTOANTIGEN-RELATED"/>
    <property type="match status" value="1"/>
</dbReference>
<dbReference type="PANTHER" id="PTHR12124:SF67">
    <property type="entry name" value="3'-5' EXONUCLEASE FAMILY PROTEIN, EXPRESSED"/>
    <property type="match status" value="1"/>
</dbReference>
<dbReference type="FunFam" id="1.10.150.80:FF:000001">
    <property type="entry name" value="Putative exosome component 10"/>
    <property type="match status" value="1"/>
</dbReference>
<dbReference type="Proteomes" id="UP000000768">
    <property type="component" value="Chromosome 1"/>
</dbReference>
<dbReference type="PROSITE" id="PS50967">
    <property type="entry name" value="HRDC"/>
    <property type="match status" value="1"/>
</dbReference>
<dbReference type="InterPro" id="IPR002121">
    <property type="entry name" value="HRDC_dom"/>
</dbReference>
<name>A0A1Z5SBB2_SORBI</name>
<comment type="subcellular location">
    <subcellularLocation>
        <location evidence="1">Nucleus</location>
    </subcellularLocation>
</comment>
<dbReference type="GO" id="GO:0000166">
    <property type="term" value="F:nucleotide binding"/>
    <property type="evidence" value="ECO:0007669"/>
    <property type="project" value="InterPro"/>
</dbReference>
<reference evidence="5 6" key="1">
    <citation type="journal article" date="2009" name="Nature">
        <title>The Sorghum bicolor genome and the diversification of grasses.</title>
        <authorList>
            <person name="Paterson A.H."/>
            <person name="Bowers J.E."/>
            <person name="Bruggmann R."/>
            <person name="Dubchak I."/>
            <person name="Grimwood J."/>
            <person name="Gundlach H."/>
            <person name="Haberer G."/>
            <person name="Hellsten U."/>
            <person name="Mitros T."/>
            <person name="Poliakov A."/>
            <person name="Schmutz J."/>
            <person name="Spannagl M."/>
            <person name="Tang H."/>
            <person name="Wang X."/>
            <person name="Wicker T."/>
            <person name="Bharti A.K."/>
            <person name="Chapman J."/>
            <person name="Feltus F.A."/>
            <person name="Gowik U."/>
            <person name="Grigoriev I.V."/>
            <person name="Lyons E."/>
            <person name="Maher C.A."/>
            <person name="Martis M."/>
            <person name="Narechania A."/>
            <person name="Otillar R.P."/>
            <person name="Penning B.W."/>
            <person name="Salamov A.A."/>
            <person name="Wang Y."/>
            <person name="Zhang L."/>
            <person name="Carpita N.C."/>
            <person name="Freeling M."/>
            <person name="Gingle A.R."/>
            <person name="Hash C.T."/>
            <person name="Keller B."/>
            <person name="Klein P."/>
            <person name="Kresovich S."/>
            <person name="McCann M.C."/>
            <person name="Ming R."/>
            <person name="Peterson D.G."/>
            <person name="Mehboob-ur-Rahman"/>
            <person name="Ware D."/>
            <person name="Westhoff P."/>
            <person name="Mayer K.F."/>
            <person name="Messing J."/>
            <person name="Rokhsar D.S."/>
        </authorList>
    </citation>
    <scope>NUCLEOTIDE SEQUENCE [LARGE SCALE GENOMIC DNA]</scope>
    <source>
        <strain evidence="6">cv. BTx623</strain>
    </source>
</reference>
<evidence type="ECO:0000313" key="5">
    <source>
        <dbReference type="EMBL" id="OQU93200.1"/>
    </source>
</evidence>
<dbReference type="InterPro" id="IPR002562">
    <property type="entry name" value="3'-5'_exonuclease_dom"/>
</dbReference>
<dbReference type="GO" id="GO:0000467">
    <property type="term" value="P:exonucleolytic trimming to generate mature 3'-end of 5.8S rRNA from tricistronic rRNA transcript (SSU-rRNA, 5.8S rRNA, LSU-rRNA)"/>
    <property type="evidence" value="ECO:0007669"/>
    <property type="project" value="InterPro"/>
</dbReference>
<evidence type="ECO:0000313" key="6">
    <source>
        <dbReference type="Proteomes" id="UP000000768"/>
    </source>
</evidence>
<reference evidence="6" key="2">
    <citation type="journal article" date="2018" name="Plant J.">
        <title>The Sorghum bicolor reference genome: improved assembly, gene annotations, a transcriptome atlas, and signatures of genome organization.</title>
        <authorList>
            <person name="McCormick R.F."/>
            <person name="Truong S.K."/>
            <person name="Sreedasyam A."/>
            <person name="Jenkins J."/>
            <person name="Shu S."/>
            <person name="Sims D."/>
            <person name="Kennedy M."/>
            <person name="Amirebrahimi M."/>
            <person name="Weers B.D."/>
            <person name="McKinley B."/>
            <person name="Mattison A."/>
            <person name="Morishige D.T."/>
            <person name="Grimwood J."/>
            <person name="Schmutz J."/>
            <person name="Mullet J.E."/>
        </authorList>
    </citation>
    <scope>NUCLEOTIDE SEQUENCE [LARGE SCALE GENOMIC DNA]</scope>
    <source>
        <strain evidence="6">cv. BTx623</strain>
    </source>
</reference>
<proteinExistence type="predicted"/>
<sequence length="690" mass="77437">MDEPEGVRGREDAAPGREAGDAEEAGDGFQLVTHGKKKKRAASGQDGGSPSSGAVLGAGSVRALTKDKGAAPAPGAKAKVPFHDPSIPRPQDVYKIIVDNYNPFEHVWLERSEDGTRRVHPLEKLPVEQFVGRNIPEREPVKPAALEDTPFTLVEDHKGLVELAKKLKGVTEFAVDLEHNQYRSFQGLTCLMQISTRTEDFIVDTLKLRIYIGLYLQEPFKDPTKRKVMHGADRDIMWLQRDFHIYVCNLFDTGQASRVLQMERNSLEHLLLHFCGVTAKKEYQNADWRSRPLPDEMIKYAREDTHYLLYIYDLMRQRLQKESTFENDLLLEVHKRSNEICLQFYEKELLTDTSYLHIYGLQEHELDAKQLAVVAALHEWRDSIARQEDESTGYILPNKALIEIAKQMPTDVGHLKRIVKSKYPYVESNLELIAYTVWNALKYSYAYEGIAEQLKKERLEQLALKSGQASDEVTPLDADIGRSNFDSSDQSANVNVASGSGAGFMSEAALISSIHLEDKTQTISSVRTSETLSGLIRPVNKDVLSNNIHQQAGSNVENFRSSVFPSQQLSGGVKPFYPNAGMHSDNVWIQTTQMNETMQLGNTPYYTQLPGYSTEVVGSRYEPEGLQMSGYLSGFEPGIESINQRSTVIGQPPGRHMEGSFQSSILTVENEDLGVFYLPSECLFGFLAFG</sequence>
<protein>
    <recommendedName>
        <fullName evidence="4">HRDC domain-containing protein</fullName>
    </recommendedName>
</protein>
<feature type="region of interest" description="Disordered" evidence="3">
    <location>
        <begin position="1"/>
        <end position="60"/>
    </location>
</feature>
<dbReference type="InterPro" id="IPR044876">
    <property type="entry name" value="HRDC_dom_sf"/>
</dbReference>
<dbReference type="GO" id="GO:0005730">
    <property type="term" value="C:nucleolus"/>
    <property type="evidence" value="ECO:0007669"/>
    <property type="project" value="UniProtKB-ARBA"/>
</dbReference>
<dbReference type="GO" id="GO:0000175">
    <property type="term" value="F:3'-5'-RNA exonuclease activity"/>
    <property type="evidence" value="ECO:0007669"/>
    <property type="project" value="InterPro"/>
</dbReference>
<dbReference type="InterPro" id="IPR049559">
    <property type="entry name" value="Rrp6p-like_exo"/>
</dbReference>
<dbReference type="GO" id="GO:0003676">
    <property type="term" value="F:nucleic acid binding"/>
    <property type="evidence" value="ECO:0007669"/>
    <property type="project" value="InterPro"/>
</dbReference>
<dbReference type="SMART" id="SM00474">
    <property type="entry name" value="35EXOc"/>
    <property type="match status" value="1"/>
</dbReference>
<dbReference type="CDD" id="cd06147">
    <property type="entry name" value="Rrp6p_like_exo"/>
    <property type="match status" value="1"/>
</dbReference>
<dbReference type="InterPro" id="IPR045092">
    <property type="entry name" value="Rrp6-like"/>
</dbReference>
<dbReference type="EMBL" id="CM000760">
    <property type="protein sequence ID" value="OQU93200.1"/>
    <property type="molecule type" value="Genomic_DNA"/>
</dbReference>
<dbReference type="Pfam" id="PF00570">
    <property type="entry name" value="HRDC"/>
    <property type="match status" value="1"/>
</dbReference>
<dbReference type="AlphaFoldDB" id="A0A1Z5SBB2"/>
<organism evidence="5 6">
    <name type="scientific">Sorghum bicolor</name>
    <name type="common">Sorghum</name>
    <name type="synonym">Sorghum vulgare</name>
    <dbReference type="NCBI Taxonomy" id="4558"/>
    <lineage>
        <taxon>Eukaryota</taxon>
        <taxon>Viridiplantae</taxon>
        <taxon>Streptophyta</taxon>
        <taxon>Embryophyta</taxon>
        <taxon>Tracheophyta</taxon>
        <taxon>Spermatophyta</taxon>
        <taxon>Magnoliopsida</taxon>
        <taxon>Liliopsida</taxon>
        <taxon>Poales</taxon>
        <taxon>Poaceae</taxon>
        <taxon>PACMAD clade</taxon>
        <taxon>Panicoideae</taxon>
        <taxon>Andropogonodae</taxon>
        <taxon>Andropogoneae</taxon>
        <taxon>Sorghinae</taxon>
        <taxon>Sorghum</taxon>
    </lineage>
</organism>
<dbReference type="Gramene" id="OQU93200">
    <property type="protein sequence ID" value="OQU93200"/>
    <property type="gene ID" value="SORBI_3001G498600"/>
</dbReference>
<evidence type="ECO:0000256" key="2">
    <source>
        <dbReference type="ARBA" id="ARBA00023242"/>
    </source>
</evidence>
<dbReference type="Gene3D" id="3.30.420.10">
    <property type="entry name" value="Ribonuclease H-like superfamily/Ribonuclease H"/>
    <property type="match status" value="1"/>
</dbReference>
<dbReference type="GO" id="GO:0080188">
    <property type="term" value="P:gene silencing by siRNA-directed DNA methylation"/>
    <property type="evidence" value="ECO:0007669"/>
    <property type="project" value="UniProtKB-ARBA"/>
</dbReference>
<dbReference type="Gene3D" id="1.10.150.80">
    <property type="entry name" value="HRDC domain"/>
    <property type="match status" value="1"/>
</dbReference>
<gene>
    <name evidence="5" type="ORF">SORBI_3001G498600</name>
</gene>
<dbReference type="ExpressionAtlas" id="A0A1Z5SBB2">
    <property type="expression patterns" value="baseline and differential"/>
</dbReference>
<dbReference type="InterPro" id="IPR012337">
    <property type="entry name" value="RNaseH-like_sf"/>
</dbReference>